<dbReference type="PROSITE" id="PS50212">
    <property type="entry name" value="RASGEF_NTER"/>
    <property type="match status" value="1"/>
</dbReference>
<evidence type="ECO:0000313" key="8">
    <source>
        <dbReference type="Proteomes" id="UP000623467"/>
    </source>
</evidence>
<dbReference type="Pfam" id="PF07714">
    <property type="entry name" value="PK_Tyr_Ser-Thr"/>
    <property type="match status" value="1"/>
</dbReference>
<reference evidence="7" key="1">
    <citation type="submission" date="2020-05" db="EMBL/GenBank/DDBJ databases">
        <title>Mycena genomes resolve the evolution of fungal bioluminescence.</title>
        <authorList>
            <person name="Tsai I.J."/>
        </authorList>
    </citation>
    <scope>NUCLEOTIDE SEQUENCE</scope>
    <source>
        <strain evidence="7">160909Yilan</strain>
    </source>
</reference>
<dbReference type="SMART" id="SM00147">
    <property type="entry name" value="RasGEF"/>
    <property type="match status" value="1"/>
</dbReference>
<dbReference type="PANTHER" id="PTHR23113">
    <property type="entry name" value="GUANINE NUCLEOTIDE EXCHANGE FACTOR"/>
    <property type="match status" value="1"/>
</dbReference>
<comment type="caution">
    <text evidence="7">The sequence shown here is derived from an EMBL/GenBank/DDBJ whole genome shotgun (WGS) entry which is preliminary data.</text>
</comment>
<dbReference type="InterPro" id="IPR011009">
    <property type="entry name" value="Kinase-like_dom_sf"/>
</dbReference>
<keyword evidence="1 2" id="KW-0344">Guanine-nucleotide releasing factor</keyword>
<dbReference type="PANTHER" id="PTHR23113:SF368">
    <property type="entry name" value="CELL DIVISION CONTROL PROTEIN 25"/>
    <property type="match status" value="1"/>
</dbReference>
<accession>A0A8H7D4Y2</accession>
<dbReference type="InterPro" id="IPR000719">
    <property type="entry name" value="Prot_kinase_dom"/>
</dbReference>
<dbReference type="PROSITE" id="PS50011">
    <property type="entry name" value="PROTEIN_KINASE_DOM"/>
    <property type="match status" value="1"/>
</dbReference>
<evidence type="ECO:0000256" key="3">
    <source>
        <dbReference type="SAM" id="MobiDB-lite"/>
    </source>
</evidence>
<dbReference type="InterPro" id="IPR000651">
    <property type="entry name" value="Ras-like_Gua-exchang_fac_N"/>
</dbReference>
<evidence type="ECO:0000259" key="6">
    <source>
        <dbReference type="PROSITE" id="PS50212"/>
    </source>
</evidence>
<keyword evidence="8" id="KW-1185">Reference proteome</keyword>
<evidence type="ECO:0000259" key="5">
    <source>
        <dbReference type="PROSITE" id="PS50011"/>
    </source>
</evidence>
<evidence type="ECO:0000313" key="7">
    <source>
        <dbReference type="EMBL" id="KAF7359517.1"/>
    </source>
</evidence>
<sequence length="835" mass="93622">MQLVLGMGSEDEVMKELQTELYDPRLIIEPRDSFTKALRFLREQTDKLPPLVDLTGQIKFDAVDPNTSMLGDNIYSGEWLGTEKVELRMIRSFVMDTREILSPYGIFHSERNLFVVQPWMNDGTAVEFLQRNPENDRLRILNEIASGLEYLHKEDIIHGDLRGANVAIDVNSSPLLSGFGIASFLEEHSTDMTFTNPRWSAPELLRNGGCTSKQADVWSFAMTALELMTGQPPFHSIPSDITVLRELDHGKIPDRPDGLSDELWGIMRKCWRNKPTSRPSAEAVNSKLLALRGLTIHSSKSPKRRLFSFTRHRPSTVDGTSSHPFAGHFSISSRRTSSPLPSPGHPTTEAIGRTRTSSVGAVLHPESSIASRSLSFRSDRSESEIISVSQPQRQLYLSSGGSTPPLSPDTDSDLQSATSGSSSFFSLPDSLMLLDDPATGDVYAGSVEGLVDKLLSPDTVKGSAFAEVFLSTFHDFTTPDKLLCLIIQRFHDSHSLQSNIFAILGFWLSSDGLHVSPRVLSLMKEFCLTLMPSSTDARRVFNLAEQKASLIEAPPVSPVSPKSARLLRTADILPRDLAIALTLLEGDNYWSILPCDYFNHIRKAEGSNRVEVASSSNNKLILWVKKSILSPSQVETRAEVFKFFLNAAHECRKLRNFSSLSAITNALESTPIERLTLTVGALSSHHQDMLQDLKSLLEPSNNHSTYRKALKPTTALDPKYRDFCIPWLAVHLRDLHSLLQNYPPTVEVQGRTLINFRRYSKFMEHVRGLRLLKPPDLDRYRETGQLAYLQHQLRGVHFDPNTDVALMERSLELEADETRIHRTRALELKRLGFRS</sequence>
<protein>
    <submittedName>
        <fullName evidence="7">Serine/threonine-protein kinase STY17</fullName>
    </submittedName>
</protein>
<dbReference type="InterPro" id="IPR036964">
    <property type="entry name" value="RASGEF_cat_dom_sf"/>
</dbReference>
<dbReference type="Pfam" id="PF00617">
    <property type="entry name" value="RasGEF"/>
    <property type="match status" value="1"/>
</dbReference>
<proteinExistence type="predicted"/>
<gene>
    <name evidence="7" type="ORF">MSAN_01294700</name>
</gene>
<organism evidence="7 8">
    <name type="scientific">Mycena sanguinolenta</name>
    <dbReference type="NCBI Taxonomy" id="230812"/>
    <lineage>
        <taxon>Eukaryota</taxon>
        <taxon>Fungi</taxon>
        <taxon>Dikarya</taxon>
        <taxon>Basidiomycota</taxon>
        <taxon>Agaricomycotina</taxon>
        <taxon>Agaricomycetes</taxon>
        <taxon>Agaricomycetidae</taxon>
        <taxon>Agaricales</taxon>
        <taxon>Marasmiineae</taxon>
        <taxon>Mycenaceae</taxon>
        <taxon>Mycena</taxon>
    </lineage>
</organism>
<keyword evidence="7" id="KW-0418">Kinase</keyword>
<dbReference type="Gene3D" id="1.10.840.10">
    <property type="entry name" value="Ras guanine-nucleotide exchange factors catalytic domain"/>
    <property type="match status" value="1"/>
</dbReference>
<dbReference type="AlphaFoldDB" id="A0A8H7D4Y2"/>
<feature type="domain" description="Ras-GEF" evidence="4">
    <location>
        <begin position="573"/>
        <end position="816"/>
    </location>
</feature>
<feature type="domain" description="N-terminal Ras-GEF" evidence="6">
    <location>
        <begin position="438"/>
        <end position="551"/>
    </location>
</feature>
<feature type="compositionally biased region" description="Polar residues" evidence="3">
    <location>
        <begin position="386"/>
        <end position="396"/>
    </location>
</feature>
<dbReference type="InterPro" id="IPR008937">
    <property type="entry name" value="Ras-like_GEF"/>
</dbReference>
<dbReference type="Gene3D" id="1.20.870.10">
    <property type="entry name" value="Son of sevenless (SoS) protein Chain: S domain 1"/>
    <property type="match status" value="1"/>
</dbReference>
<dbReference type="GO" id="GO:0005085">
    <property type="term" value="F:guanyl-nucleotide exchange factor activity"/>
    <property type="evidence" value="ECO:0007669"/>
    <property type="project" value="UniProtKB-KW"/>
</dbReference>
<dbReference type="Pfam" id="PF00618">
    <property type="entry name" value="RasGEF_N"/>
    <property type="match status" value="1"/>
</dbReference>
<feature type="region of interest" description="Disordered" evidence="3">
    <location>
        <begin position="386"/>
        <end position="422"/>
    </location>
</feature>
<feature type="domain" description="Protein kinase" evidence="5">
    <location>
        <begin position="1"/>
        <end position="289"/>
    </location>
</feature>
<dbReference type="EMBL" id="JACAZH010000009">
    <property type="protein sequence ID" value="KAF7359517.1"/>
    <property type="molecule type" value="Genomic_DNA"/>
</dbReference>
<dbReference type="Gene3D" id="1.10.510.10">
    <property type="entry name" value="Transferase(Phosphotransferase) domain 1"/>
    <property type="match status" value="1"/>
</dbReference>
<dbReference type="GO" id="GO:0005886">
    <property type="term" value="C:plasma membrane"/>
    <property type="evidence" value="ECO:0007669"/>
    <property type="project" value="TreeGrafter"/>
</dbReference>
<dbReference type="GO" id="GO:0004672">
    <property type="term" value="F:protein kinase activity"/>
    <property type="evidence" value="ECO:0007669"/>
    <property type="project" value="InterPro"/>
</dbReference>
<dbReference type="PROSITE" id="PS50009">
    <property type="entry name" value="RASGEF_CAT"/>
    <property type="match status" value="1"/>
</dbReference>
<dbReference type="GO" id="GO:0005524">
    <property type="term" value="F:ATP binding"/>
    <property type="evidence" value="ECO:0007669"/>
    <property type="project" value="InterPro"/>
</dbReference>
<dbReference type="SUPFAM" id="SSF56112">
    <property type="entry name" value="Protein kinase-like (PK-like)"/>
    <property type="match status" value="1"/>
</dbReference>
<evidence type="ECO:0000256" key="2">
    <source>
        <dbReference type="PROSITE-ProRule" id="PRU00168"/>
    </source>
</evidence>
<name>A0A8H7D4Y2_9AGAR</name>
<dbReference type="OrthoDB" id="4062651at2759"/>
<feature type="region of interest" description="Disordered" evidence="3">
    <location>
        <begin position="312"/>
        <end position="364"/>
    </location>
</feature>
<dbReference type="CDD" id="cd06224">
    <property type="entry name" value="REM"/>
    <property type="match status" value="1"/>
</dbReference>
<dbReference type="InterPro" id="IPR001245">
    <property type="entry name" value="Ser-Thr/Tyr_kinase_cat_dom"/>
</dbReference>
<dbReference type="GO" id="GO:0007265">
    <property type="term" value="P:Ras protein signal transduction"/>
    <property type="evidence" value="ECO:0007669"/>
    <property type="project" value="TreeGrafter"/>
</dbReference>
<dbReference type="InterPro" id="IPR023578">
    <property type="entry name" value="Ras_GEF_dom_sf"/>
</dbReference>
<evidence type="ECO:0000259" key="4">
    <source>
        <dbReference type="PROSITE" id="PS50009"/>
    </source>
</evidence>
<feature type="compositionally biased region" description="Low complexity" evidence="3">
    <location>
        <begin position="330"/>
        <end position="339"/>
    </location>
</feature>
<keyword evidence="7" id="KW-0808">Transferase</keyword>
<dbReference type="Proteomes" id="UP000623467">
    <property type="component" value="Unassembled WGS sequence"/>
</dbReference>
<dbReference type="InterPro" id="IPR001895">
    <property type="entry name" value="RASGEF_cat_dom"/>
</dbReference>
<evidence type="ECO:0000256" key="1">
    <source>
        <dbReference type="ARBA" id="ARBA00022658"/>
    </source>
</evidence>
<dbReference type="SUPFAM" id="SSF48366">
    <property type="entry name" value="Ras GEF"/>
    <property type="match status" value="1"/>
</dbReference>